<dbReference type="KEGG" id="rvi:RVIR1_09050"/>
<keyword evidence="2" id="KW-1185">Reference proteome</keyword>
<evidence type="ECO:0000313" key="2">
    <source>
        <dbReference type="Proteomes" id="UP000282483"/>
    </source>
</evidence>
<sequence>METENKIINLEPSSQISSAQRQCLIKGGVKLKNLQIGLGDGVAKDTSNPAELAAELFFVGLDEMQFIPGKGDKVYQFKITVPDSYAGKIKEIGLYYRARPEDNRVLIGYWDHVQACSEDEGEQLELQLILPPSNDDERADLDLAALTAPQAAPADFAVDKETVIKWESELTKEYPVESSTSSYISDMVENIALIDGGENSNSLLLLYKNESGKKFYFGVYNFQFGELKFNKPKNIPILNNNDKYKTSSNTIFSMLGENKVTFYIANSKHVLSVLFDHSVSSFPNTLKKLYANETQVSEATTLALMGNADVLIGGGSIYKMENKTETKVENEVKTIVENKIETKPAVRCLIRDESGNCLLSSDKQTGSYQNGSWYYNFSIDSTDQNGGTTIKAHFPAWGTRPAAYKTFHVPAGQVLRAGRHAWSHTTCGHGWINQREDTPPPTTITTPITKTIKVPKTVTVTTQVKKVIGQRNNPIIEVLPDNKTYVIGGLSEDSELAAIELSEVKRSSDNTYYFTTNMANTSKPLLPENHELLTSVNSKDYRSCQVGQNIFIFPMNIFAGEKSNKKGRYYIYDTSKQVVKKSFVPTEIIKSVEAGNMADYNSLQVIYFDGLIYFVLTDSDEDYLKSTFIYADLRKYI</sequence>
<gene>
    <name evidence="1" type="ORF">RVIR1_09050</name>
</gene>
<dbReference type="AlphaFoldDB" id="A0A2Z5UWD9"/>
<organism evidence="1 2">
    <name type="scientific">Candidatus Rickettsiella viridis</name>
    <dbReference type="NCBI Taxonomy" id="676208"/>
    <lineage>
        <taxon>Bacteria</taxon>
        <taxon>Pseudomonadati</taxon>
        <taxon>Pseudomonadota</taxon>
        <taxon>Gammaproteobacteria</taxon>
        <taxon>Legionellales</taxon>
        <taxon>Coxiellaceae</taxon>
        <taxon>Rickettsiella</taxon>
    </lineage>
</organism>
<name>A0A2Z5UWD9_9COXI</name>
<dbReference type="Proteomes" id="UP000282483">
    <property type="component" value="Chromosome"/>
</dbReference>
<protein>
    <submittedName>
        <fullName evidence="1">Uncharacterized protein</fullName>
    </submittedName>
</protein>
<proteinExistence type="predicted"/>
<dbReference type="RefSeq" id="WP_126322844.1">
    <property type="nucleotide sequence ID" value="NZ_AP018005.1"/>
</dbReference>
<reference evidence="1 2" key="1">
    <citation type="submission" date="2017-03" db="EMBL/GenBank/DDBJ databases">
        <title>The genome sequence of Candidatus Rickettsiella viridis.</title>
        <authorList>
            <person name="Nikoh N."/>
            <person name="Tsuchida T."/>
            <person name="Yamaguchi K."/>
            <person name="Maeda T."/>
            <person name="Shigenobu S."/>
            <person name="Fukatsu T."/>
        </authorList>
    </citation>
    <scope>NUCLEOTIDE SEQUENCE [LARGE SCALE GENOMIC DNA]</scope>
    <source>
        <strain evidence="1 2">Ap-RA04</strain>
    </source>
</reference>
<accession>A0A2Z5UWD9</accession>
<dbReference type="EMBL" id="AP018005">
    <property type="protein sequence ID" value="BBB15385.1"/>
    <property type="molecule type" value="Genomic_DNA"/>
</dbReference>
<evidence type="ECO:0000313" key="1">
    <source>
        <dbReference type="EMBL" id="BBB15385.1"/>
    </source>
</evidence>